<evidence type="ECO:0000313" key="3">
    <source>
        <dbReference type="EMBL" id="ETO20550.1"/>
    </source>
</evidence>
<proteinExistence type="predicted"/>
<sequence>MSTSMSNLSDNGSLHGSITRIGCVPVALKSQQNDSSSEEDDYIDRPLPYYHFTTSSTTPRLSATMPHNGSNSHSNSNSNSNSISSITSADKKISSPLFLGTSMASNEMIRSMSLDQLSKPTMLPTMESPKQHANNTLFVKGRRNDHIHTQAQLQLQHHSSVQFQKKEHDTTFDDQKHPTRGRSNLLIKHSSNPHLVPTFEDVLQDDLLCHHFELFLKTIFCDENLLFIKG</sequence>
<dbReference type="InterPro" id="IPR036305">
    <property type="entry name" value="RGS_sf"/>
</dbReference>
<organism evidence="3 4">
    <name type="scientific">Reticulomyxa filosa</name>
    <dbReference type="NCBI Taxonomy" id="46433"/>
    <lineage>
        <taxon>Eukaryota</taxon>
        <taxon>Sar</taxon>
        <taxon>Rhizaria</taxon>
        <taxon>Retaria</taxon>
        <taxon>Foraminifera</taxon>
        <taxon>Monothalamids</taxon>
        <taxon>Reticulomyxidae</taxon>
        <taxon>Reticulomyxa</taxon>
    </lineage>
</organism>
<dbReference type="PROSITE" id="PS50132">
    <property type="entry name" value="RGS"/>
    <property type="match status" value="1"/>
</dbReference>
<comment type="caution">
    <text evidence="3">The sequence shown here is derived from an EMBL/GenBank/DDBJ whole genome shotgun (WGS) entry which is preliminary data.</text>
</comment>
<evidence type="ECO:0000256" key="1">
    <source>
        <dbReference type="SAM" id="MobiDB-lite"/>
    </source>
</evidence>
<feature type="region of interest" description="Disordered" evidence="1">
    <location>
        <begin position="54"/>
        <end position="87"/>
    </location>
</feature>
<name>X6N2Q8_RETFI</name>
<dbReference type="Proteomes" id="UP000023152">
    <property type="component" value="Unassembled WGS sequence"/>
</dbReference>
<feature type="domain" description="RGS" evidence="2">
    <location>
        <begin position="198"/>
        <end position="230"/>
    </location>
</feature>
<dbReference type="InterPro" id="IPR016137">
    <property type="entry name" value="RGS"/>
</dbReference>
<dbReference type="EMBL" id="ASPP01012508">
    <property type="protein sequence ID" value="ETO20550.1"/>
    <property type="molecule type" value="Genomic_DNA"/>
</dbReference>
<evidence type="ECO:0000313" key="4">
    <source>
        <dbReference type="Proteomes" id="UP000023152"/>
    </source>
</evidence>
<reference evidence="3 4" key="1">
    <citation type="journal article" date="2013" name="Curr. Biol.">
        <title>The Genome of the Foraminiferan Reticulomyxa filosa.</title>
        <authorList>
            <person name="Glockner G."/>
            <person name="Hulsmann N."/>
            <person name="Schleicher M."/>
            <person name="Noegel A.A."/>
            <person name="Eichinger L."/>
            <person name="Gallinger C."/>
            <person name="Pawlowski J."/>
            <person name="Sierra R."/>
            <person name="Euteneuer U."/>
            <person name="Pillet L."/>
            <person name="Moustafa A."/>
            <person name="Platzer M."/>
            <person name="Groth M."/>
            <person name="Szafranski K."/>
            <person name="Schliwa M."/>
        </authorList>
    </citation>
    <scope>NUCLEOTIDE SEQUENCE [LARGE SCALE GENOMIC DNA]</scope>
</reference>
<dbReference type="Gene3D" id="1.10.167.10">
    <property type="entry name" value="Regulator of G-protein Signalling 4, domain 2"/>
    <property type="match status" value="1"/>
</dbReference>
<dbReference type="AlphaFoldDB" id="X6N2Q8"/>
<evidence type="ECO:0000259" key="2">
    <source>
        <dbReference type="PROSITE" id="PS50132"/>
    </source>
</evidence>
<dbReference type="SUPFAM" id="SSF48097">
    <property type="entry name" value="Regulator of G-protein signaling, RGS"/>
    <property type="match status" value="1"/>
</dbReference>
<keyword evidence="4" id="KW-1185">Reference proteome</keyword>
<feature type="compositionally biased region" description="Low complexity" evidence="1">
    <location>
        <begin position="67"/>
        <end position="87"/>
    </location>
</feature>
<protein>
    <recommendedName>
        <fullName evidence="2">RGS domain-containing protein</fullName>
    </recommendedName>
</protein>
<accession>X6N2Q8</accession>
<gene>
    <name evidence="3" type="ORF">RFI_16666</name>
</gene>
<dbReference type="InterPro" id="IPR044926">
    <property type="entry name" value="RGS_subdomain_2"/>
</dbReference>